<dbReference type="AlphaFoldDB" id="A0A8K0CYL8"/>
<keyword evidence="2" id="KW-1185">Reference proteome</keyword>
<comment type="caution">
    <text evidence="1">The sequence shown here is derived from an EMBL/GenBank/DDBJ whole genome shotgun (WGS) entry which is preliminary data.</text>
</comment>
<evidence type="ECO:0000313" key="1">
    <source>
        <dbReference type="EMBL" id="KAF2896004.1"/>
    </source>
</evidence>
<reference evidence="1" key="1">
    <citation type="submission" date="2019-08" db="EMBL/GenBank/DDBJ databases">
        <title>The genome of the North American firefly Photinus pyralis.</title>
        <authorList>
            <consortium name="Photinus pyralis genome working group"/>
            <person name="Fallon T.R."/>
            <person name="Sander Lower S.E."/>
            <person name="Weng J.-K."/>
        </authorList>
    </citation>
    <scope>NUCLEOTIDE SEQUENCE</scope>
    <source>
        <strain evidence="1">TRF0915ILg1</strain>
        <tissue evidence="1">Whole body</tissue>
    </source>
</reference>
<protein>
    <submittedName>
        <fullName evidence="1">Uncharacterized protein</fullName>
    </submittedName>
</protein>
<dbReference type="EMBL" id="VTPC01005439">
    <property type="protein sequence ID" value="KAF2896004.1"/>
    <property type="molecule type" value="Genomic_DNA"/>
</dbReference>
<gene>
    <name evidence="1" type="ORF">ILUMI_10171</name>
</gene>
<name>A0A8K0CYL8_IGNLU</name>
<organism evidence="1 2">
    <name type="scientific">Ignelater luminosus</name>
    <name type="common">Cucubano</name>
    <name type="synonym">Pyrophorus luminosus</name>
    <dbReference type="NCBI Taxonomy" id="2038154"/>
    <lineage>
        <taxon>Eukaryota</taxon>
        <taxon>Metazoa</taxon>
        <taxon>Ecdysozoa</taxon>
        <taxon>Arthropoda</taxon>
        <taxon>Hexapoda</taxon>
        <taxon>Insecta</taxon>
        <taxon>Pterygota</taxon>
        <taxon>Neoptera</taxon>
        <taxon>Endopterygota</taxon>
        <taxon>Coleoptera</taxon>
        <taxon>Polyphaga</taxon>
        <taxon>Elateriformia</taxon>
        <taxon>Elateroidea</taxon>
        <taxon>Elateridae</taxon>
        <taxon>Agrypninae</taxon>
        <taxon>Pyrophorini</taxon>
        <taxon>Ignelater</taxon>
    </lineage>
</organism>
<evidence type="ECO:0000313" key="2">
    <source>
        <dbReference type="Proteomes" id="UP000801492"/>
    </source>
</evidence>
<dbReference type="OrthoDB" id="6780497at2759"/>
<proteinExistence type="predicted"/>
<accession>A0A8K0CYL8</accession>
<dbReference type="Proteomes" id="UP000801492">
    <property type="component" value="Unassembled WGS sequence"/>
</dbReference>
<sequence length="66" mass="7710">MGSYENVKQHLTECHQQAEKIPKNNIDKRRHENDVVGIGLKIQEWNQNGKNYAFFFKQEGESGMLC</sequence>